<dbReference type="EMBL" id="CM020619">
    <property type="protein sequence ID" value="KAK1866679.1"/>
    <property type="molecule type" value="Genomic_DNA"/>
</dbReference>
<evidence type="ECO:0000313" key="1">
    <source>
        <dbReference type="EMBL" id="KAK1866679.1"/>
    </source>
</evidence>
<keyword evidence="2" id="KW-1185">Reference proteome</keyword>
<evidence type="ECO:0000313" key="2">
    <source>
        <dbReference type="Proteomes" id="UP000798662"/>
    </source>
</evidence>
<name>A0ACC3C9Q8_PYRYE</name>
<accession>A0ACC3C9Q8</accession>
<proteinExistence type="predicted"/>
<comment type="caution">
    <text evidence="1">The sequence shown here is derived from an EMBL/GenBank/DDBJ whole genome shotgun (WGS) entry which is preliminary data.</text>
</comment>
<gene>
    <name evidence="1" type="ORF">I4F81_009195</name>
</gene>
<dbReference type="Proteomes" id="UP000798662">
    <property type="component" value="Chromosome 2"/>
</dbReference>
<sequence length="374" mass="40003">MMAPALAMLLLLVAFLLGGAPPAAAYPEPVAYPRTRHTPPSIGRLPFLSHRELEELLAKDTPLVDPTGAVPPEEIPPPTPVTCGRRLPGTAHTVRCDAALPLGGIVLAPPRRATASLVLLHGYSDLSEVRDYLDLLQVLLTSAPEAWSSVRLVFPVAPRVLVPLVDVAIPNQVTFAWFDPSPSLSTTLSDIDLLVLGNMTDVGAVERRLLTATEDVDRLGLFFSTRRVEAIIAAEHRVLKRGRRGGRCRPAGRVVLAGHSLGAVMATHVALHSRARLDALVALQGFVADARRLDRVPGVVDAGDRGYPVEFVSGERDAAVPPALVAASAAIVRRLLRGAARVTYATLPRVTHSSFFLPGPDADAVARVLTRHLR</sequence>
<protein>
    <submittedName>
        <fullName evidence="1">Uncharacterized protein</fullName>
    </submittedName>
</protein>
<reference evidence="1" key="1">
    <citation type="submission" date="2019-11" db="EMBL/GenBank/DDBJ databases">
        <title>Nori genome reveals adaptations in red seaweeds to the harsh intertidal environment.</title>
        <authorList>
            <person name="Wang D."/>
            <person name="Mao Y."/>
        </authorList>
    </citation>
    <scope>NUCLEOTIDE SEQUENCE</scope>
    <source>
        <tissue evidence="1">Gametophyte</tissue>
    </source>
</reference>
<organism evidence="1 2">
    <name type="scientific">Pyropia yezoensis</name>
    <name type="common">Susabi-nori</name>
    <name type="synonym">Porphyra yezoensis</name>
    <dbReference type="NCBI Taxonomy" id="2788"/>
    <lineage>
        <taxon>Eukaryota</taxon>
        <taxon>Rhodophyta</taxon>
        <taxon>Bangiophyceae</taxon>
        <taxon>Bangiales</taxon>
        <taxon>Bangiaceae</taxon>
        <taxon>Pyropia</taxon>
    </lineage>
</organism>